<sequence length="68" mass="7252">MATHESDVLGEVTERRLLTRNVRTVDALTDPTVLEPVIAGVTVGSKGRARCRRSGACPWVSGLPHGQA</sequence>
<dbReference type="RefSeq" id="WP_369229090.1">
    <property type="nucleotide sequence ID" value="NZ_CP163435.1"/>
</dbReference>
<dbReference type="AlphaFoldDB" id="A0AB39NYS7"/>
<accession>A0AB39NYS7</accession>
<dbReference type="EMBL" id="CP163435">
    <property type="protein sequence ID" value="XDQ23401.1"/>
    <property type="molecule type" value="Genomic_DNA"/>
</dbReference>
<name>A0AB39NYS7_9ACTN</name>
<evidence type="ECO:0000313" key="1">
    <source>
        <dbReference type="EMBL" id="XDQ23401.1"/>
    </source>
</evidence>
<reference evidence="1" key="1">
    <citation type="submission" date="2024-07" db="EMBL/GenBank/DDBJ databases">
        <authorList>
            <person name="Yu S.T."/>
        </authorList>
    </citation>
    <scope>NUCLEOTIDE SEQUENCE</scope>
    <source>
        <strain evidence="1">R21</strain>
    </source>
</reference>
<organism evidence="1">
    <name type="scientific">Streptomyces sp. R21</name>
    <dbReference type="NCBI Taxonomy" id="3238627"/>
    <lineage>
        <taxon>Bacteria</taxon>
        <taxon>Bacillati</taxon>
        <taxon>Actinomycetota</taxon>
        <taxon>Actinomycetes</taxon>
        <taxon>Kitasatosporales</taxon>
        <taxon>Streptomycetaceae</taxon>
        <taxon>Streptomyces</taxon>
    </lineage>
</organism>
<proteinExistence type="predicted"/>
<protein>
    <submittedName>
        <fullName evidence="1">Uncharacterized protein</fullName>
    </submittedName>
</protein>
<gene>
    <name evidence="1" type="ORF">AB5J56_01130</name>
</gene>